<proteinExistence type="predicted"/>
<evidence type="ECO:0000313" key="4">
    <source>
        <dbReference type="EMBL" id="CAF4801582.1"/>
    </source>
</evidence>
<dbReference type="Proteomes" id="UP000676336">
    <property type="component" value="Unassembled WGS sequence"/>
</dbReference>
<reference evidence="2" key="1">
    <citation type="submission" date="2021-02" db="EMBL/GenBank/DDBJ databases">
        <authorList>
            <person name="Nowell W R."/>
        </authorList>
    </citation>
    <scope>NUCLEOTIDE SEQUENCE</scope>
</reference>
<dbReference type="EMBL" id="CAJOBH010074976">
    <property type="protein sequence ID" value="CAF4489737.1"/>
    <property type="molecule type" value="Genomic_DNA"/>
</dbReference>
<dbReference type="Proteomes" id="UP000681967">
    <property type="component" value="Unassembled WGS sequence"/>
</dbReference>
<dbReference type="EMBL" id="CAJOBI010116239">
    <property type="protein sequence ID" value="CAF4656310.1"/>
    <property type="molecule type" value="Genomic_DNA"/>
</dbReference>
<comment type="caution">
    <text evidence="2">The sequence shown here is derived from an EMBL/GenBank/DDBJ whole genome shotgun (WGS) entry which is preliminary data.</text>
</comment>
<accession>A0A8S2ZRK2</accession>
<evidence type="ECO:0000313" key="5">
    <source>
        <dbReference type="Proteomes" id="UP000676336"/>
    </source>
</evidence>
<dbReference type="EMBL" id="CAJOBJ010126576">
    <property type="protein sequence ID" value="CAF4702294.1"/>
    <property type="molecule type" value="Genomic_DNA"/>
</dbReference>
<gene>
    <name evidence="1" type="ORF">BYL167_LOCUS35514</name>
    <name evidence="3" type="ORF">GIL414_LOCUS43118</name>
    <name evidence="2" type="ORF">SMN809_LOCUS41321</name>
    <name evidence="4" type="ORF">SMN809_LOCUS47203</name>
</gene>
<name>A0A8S2ZRK2_9BILA</name>
<dbReference type="AlphaFoldDB" id="A0A8S2ZRK2"/>
<dbReference type="Proteomes" id="UP000681720">
    <property type="component" value="Unassembled WGS sequence"/>
</dbReference>
<evidence type="ECO:0000313" key="1">
    <source>
        <dbReference type="EMBL" id="CAF4489737.1"/>
    </source>
</evidence>
<protein>
    <submittedName>
        <fullName evidence="2">Uncharacterized protein</fullName>
    </submittedName>
</protein>
<evidence type="ECO:0000313" key="2">
    <source>
        <dbReference type="EMBL" id="CAF4656310.1"/>
    </source>
</evidence>
<feature type="non-terminal residue" evidence="2">
    <location>
        <position position="40"/>
    </location>
</feature>
<dbReference type="EMBL" id="CAJOBI010148725">
    <property type="protein sequence ID" value="CAF4801582.1"/>
    <property type="molecule type" value="Genomic_DNA"/>
</dbReference>
<evidence type="ECO:0000313" key="3">
    <source>
        <dbReference type="EMBL" id="CAF4702294.1"/>
    </source>
</evidence>
<organism evidence="2 5">
    <name type="scientific">Rotaria magnacalcarata</name>
    <dbReference type="NCBI Taxonomy" id="392030"/>
    <lineage>
        <taxon>Eukaryota</taxon>
        <taxon>Metazoa</taxon>
        <taxon>Spiralia</taxon>
        <taxon>Gnathifera</taxon>
        <taxon>Rotifera</taxon>
        <taxon>Eurotatoria</taxon>
        <taxon>Bdelloidea</taxon>
        <taxon>Philodinida</taxon>
        <taxon>Philodinidae</taxon>
        <taxon>Rotaria</taxon>
    </lineage>
</organism>
<sequence length="40" mass="4861">MRRHWMVRNATFDHIESNLTTMLGGKQYLQIHTLSPYFHE</sequence>